<dbReference type="STRING" id="282199.GCA_001049735_00013"/>
<dbReference type="RefSeq" id="WP_048597307.1">
    <property type="nucleotide sequence ID" value="NZ_CBFHGK010000001.1"/>
</dbReference>
<proteinExistence type="predicted"/>
<sequence length="267" mass="27727">MKNFVILGLGVALLAACQPAVPNSARGVGFDDFKLRSQQRDAELRGTGSVGLPVENEPAVTTASLNPQVNGITVPAGTGPVNGAAQGVSGAQTSGLTDAQEIAAATTAALNNSGQAPLEASPSNPAPEAVAVTGISRENDFDAVSQLRDIEADAARRTANQGRFEQVAPTALPTRDGASGPNIVQYALQTTNARGESLYTRRGIALAAKNARNCAQYLSDDLAQQEFLELGGPRRDRKALDPDGDGFACDWDPSPYRRARAQAQSGN</sequence>
<evidence type="ECO:0000313" key="2">
    <source>
        <dbReference type="EMBL" id="CRK73990.1"/>
    </source>
</evidence>
<dbReference type="OrthoDB" id="7951357at2"/>
<dbReference type="EMBL" id="CVQV01000001">
    <property type="protein sequence ID" value="CRK73990.1"/>
    <property type="molecule type" value="Genomic_DNA"/>
</dbReference>
<evidence type="ECO:0000313" key="3">
    <source>
        <dbReference type="Proteomes" id="UP000048949"/>
    </source>
</evidence>
<organism evidence="2 3">
    <name type="scientific">Nereida ignava</name>
    <dbReference type="NCBI Taxonomy" id="282199"/>
    <lineage>
        <taxon>Bacteria</taxon>
        <taxon>Pseudomonadati</taxon>
        <taxon>Pseudomonadota</taxon>
        <taxon>Alphaproteobacteria</taxon>
        <taxon>Rhodobacterales</taxon>
        <taxon>Roseobacteraceae</taxon>
        <taxon>Nereida</taxon>
    </lineage>
</organism>
<gene>
    <name evidence="2" type="ORF">NIG5292_00013</name>
</gene>
<keyword evidence="3" id="KW-1185">Reference proteome</keyword>
<dbReference type="AlphaFoldDB" id="A0A0U1NGW9"/>
<name>A0A0U1NGW9_9RHOB</name>
<evidence type="ECO:0000256" key="1">
    <source>
        <dbReference type="SAM" id="MobiDB-lite"/>
    </source>
</evidence>
<accession>A0A0U1NGW9</accession>
<dbReference type="PROSITE" id="PS51257">
    <property type="entry name" value="PROKAR_LIPOPROTEIN"/>
    <property type="match status" value="1"/>
</dbReference>
<evidence type="ECO:0008006" key="4">
    <source>
        <dbReference type="Google" id="ProtNLM"/>
    </source>
</evidence>
<reference evidence="2 3" key="1">
    <citation type="submission" date="2015-04" db="EMBL/GenBank/DDBJ databases">
        <authorList>
            <person name="Syromyatnikov M.Y."/>
            <person name="Popov V.N."/>
        </authorList>
    </citation>
    <scope>NUCLEOTIDE SEQUENCE [LARGE SCALE GENOMIC DNA]</scope>
    <source>
        <strain evidence="2 3">CECT 5292</strain>
    </source>
</reference>
<protein>
    <recommendedName>
        <fullName evidence="4">Excalibur calcium-binding domain-containing protein</fullName>
    </recommendedName>
</protein>
<dbReference type="Proteomes" id="UP000048949">
    <property type="component" value="Unassembled WGS sequence"/>
</dbReference>
<feature type="region of interest" description="Disordered" evidence="1">
    <location>
        <begin position="233"/>
        <end position="267"/>
    </location>
</feature>